<sequence length="147" mass="16460">MSVSVPYLSVQRVYFDDLDALNILHNVRYLLFIERARGELFNALGFHWQDDLTVNPDKFNVIAEHRIRYLAPVRGEGVLGVELAISHLGRTSMTITARVLSADGTVVHAEGDTRIVRLDPTTYRPCPWSEHLRAVVTPLLQPAPAAS</sequence>
<dbReference type="SUPFAM" id="SSF54637">
    <property type="entry name" value="Thioesterase/thiol ester dehydrase-isomerase"/>
    <property type="match status" value="1"/>
</dbReference>
<dbReference type="CDD" id="cd00586">
    <property type="entry name" value="4HBT"/>
    <property type="match status" value="1"/>
</dbReference>
<dbReference type="OrthoDB" id="9799036at2"/>
<evidence type="ECO:0000313" key="2">
    <source>
        <dbReference type="Proteomes" id="UP000067626"/>
    </source>
</evidence>
<reference evidence="1 2" key="1">
    <citation type="submission" date="2015-07" db="EMBL/GenBank/DDBJ databases">
        <title>Genome analysis of myxobacterium Chondromyces crocatus Cm c5 reveals a high potential for natural compound synthesis and the genetic basis for the loss of fruiting body formation.</title>
        <authorList>
            <person name="Zaburannyi N."/>
            <person name="Bunk B."/>
            <person name="Maier J."/>
            <person name="Overmann J."/>
            <person name="Mueller R."/>
        </authorList>
    </citation>
    <scope>NUCLEOTIDE SEQUENCE [LARGE SCALE GENOMIC DNA]</scope>
    <source>
        <strain evidence="1 2">Cm c5</strain>
    </source>
</reference>
<evidence type="ECO:0000313" key="1">
    <source>
        <dbReference type="EMBL" id="AKT43780.1"/>
    </source>
</evidence>
<dbReference type="Proteomes" id="UP000067626">
    <property type="component" value="Chromosome"/>
</dbReference>
<name>A0A0K1ES73_CHOCO</name>
<gene>
    <name evidence="1" type="ORF">CMC5_080160</name>
</gene>
<dbReference type="InterPro" id="IPR029069">
    <property type="entry name" value="HotDog_dom_sf"/>
</dbReference>
<dbReference type="Pfam" id="PF13279">
    <property type="entry name" value="4HBT_2"/>
    <property type="match status" value="1"/>
</dbReference>
<dbReference type="KEGG" id="ccro:CMC5_080160"/>
<dbReference type="RefSeq" id="WP_050435198.1">
    <property type="nucleotide sequence ID" value="NZ_CP012159.1"/>
</dbReference>
<dbReference type="GO" id="GO:0047617">
    <property type="term" value="F:fatty acyl-CoA hydrolase activity"/>
    <property type="evidence" value="ECO:0007669"/>
    <property type="project" value="TreeGrafter"/>
</dbReference>
<dbReference type="Gene3D" id="3.10.129.10">
    <property type="entry name" value="Hotdog Thioesterase"/>
    <property type="match status" value="1"/>
</dbReference>
<dbReference type="AlphaFoldDB" id="A0A0K1ES73"/>
<protein>
    <submittedName>
        <fullName evidence="1">Thioesterase</fullName>
    </submittedName>
</protein>
<keyword evidence="2" id="KW-1185">Reference proteome</keyword>
<organism evidence="1 2">
    <name type="scientific">Chondromyces crocatus</name>
    <dbReference type="NCBI Taxonomy" id="52"/>
    <lineage>
        <taxon>Bacteria</taxon>
        <taxon>Pseudomonadati</taxon>
        <taxon>Myxococcota</taxon>
        <taxon>Polyangia</taxon>
        <taxon>Polyangiales</taxon>
        <taxon>Polyangiaceae</taxon>
        <taxon>Chondromyces</taxon>
    </lineage>
</organism>
<dbReference type="EMBL" id="CP012159">
    <property type="protein sequence ID" value="AKT43780.1"/>
    <property type="molecule type" value="Genomic_DNA"/>
</dbReference>
<dbReference type="PANTHER" id="PTHR31793">
    <property type="entry name" value="4-HYDROXYBENZOYL-COA THIOESTERASE FAMILY MEMBER"/>
    <property type="match status" value="1"/>
</dbReference>
<dbReference type="PANTHER" id="PTHR31793:SF24">
    <property type="entry name" value="LONG-CHAIN ACYL-COA THIOESTERASE FADM"/>
    <property type="match status" value="1"/>
</dbReference>
<dbReference type="STRING" id="52.CMC5_080160"/>
<dbReference type="InterPro" id="IPR050563">
    <property type="entry name" value="4-hydroxybenzoyl-CoA_TE"/>
</dbReference>
<proteinExistence type="predicted"/>
<accession>A0A0K1ES73</accession>